<dbReference type="OrthoDB" id="10380832at2759"/>
<evidence type="ECO:0000256" key="1">
    <source>
        <dbReference type="SAM" id="Coils"/>
    </source>
</evidence>
<dbReference type="Proteomes" id="UP000807025">
    <property type="component" value="Unassembled WGS sequence"/>
</dbReference>
<keyword evidence="4" id="KW-1185">Reference proteome</keyword>
<sequence>MAGPASGNVQKVPSEETGEIATNPSVKLTSAQLHVKEQDIVSREELVKVLYDRTQQNQLELQTLASQLVQERAGYLAELASKEDEVQALRQEQARLKEHLQSVKLRAASVEPIVIMAKDAEEEITILWRHIFEQEAQMLRFEKTIMDRLRGDLGNESKSPAQVLLLNWKEVTPGQRQRNLLLAFTIRSVLAGGCKISLFQTRLPQLFATQAVNLPYILPFIQTFFTFLNHAGRQLRQLFATQVFYLNLEFFVFFRAAE</sequence>
<dbReference type="EMBL" id="MU154565">
    <property type="protein sequence ID" value="KAF9495075.1"/>
    <property type="molecule type" value="Genomic_DNA"/>
</dbReference>
<evidence type="ECO:0000256" key="2">
    <source>
        <dbReference type="SAM" id="MobiDB-lite"/>
    </source>
</evidence>
<evidence type="ECO:0000313" key="4">
    <source>
        <dbReference type="Proteomes" id="UP000807025"/>
    </source>
</evidence>
<dbReference type="AlphaFoldDB" id="A0A9P5ZYP4"/>
<reference evidence="3" key="1">
    <citation type="submission" date="2020-11" db="EMBL/GenBank/DDBJ databases">
        <authorList>
            <consortium name="DOE Joint Genome Institute"/>
            <person name="Ahrendt S."/>
            <person name="Riley R."/>
            <person name="Andreopoulos W."/>
            <person name="Labutti K."/>
            <person name="Pangilinan J."/>
            <person name="Ruiz-Duenas F.J."/>
            <person name="Barrasa J.M."/>
            <person name="Sanchez-Garcia M."/>
            <person name="Camarero S."/>
            <person name="Miyauchi S."/>
            <person name="Serrano A."/>
            <person name="Linde D."/>
            <person name="Babiker R."/>
            <person name="Drula E."/>
            <person name="Ayuso-Fernandez I."/>
            <person name="Pacheco R."/>
            <person name="Padilla G."/>
            <person name="Ferreira P."/>
            <person name="Barriuso J."/>
            <person name="Kellner H."/>
            <person name="Castanera R."/>
            <person name="Alfaro M."/>
            <person name="Ramirez L."/>
            <person name="Pisabarro A.G."/>
            <person name="Kuo A."/>
            <person name="Tritt A."/>
            <person name="Lipzen A."/>
            <person name="He G."/>
            <person name="Yan M."/>
            <person name="Ng V."/>
            <person name="Cullen D."/>
            <person name="Martin F."/>
            <person name="Rosso M.-N."/>
            <person name="Henrissat B."/>
            <person name="Hibbett D."/>
            <person name="Martinez A.T."/>
            <person name="Grigoriev I.V."/>
        </authorList>
    </citation>
    <scope>NUCLEOTIDE SEQUENCE</scope>
    <source>
        <strain evidence="3">ATCC 90797</strain>
    </source>
</reference>
<organism evidence="3 4">
    <name type="scientific">Pleurotus eryngii</name>
    <name type="common">Boletus of the steppes</name>
    <dbReference type="NCBI Taxonomy" id="5323"/>
    <lineage>
        <taxon>Eukaryota</taxon>
        <taxon>Fungi</taxon>
        <taxon>Dikarya</taxon>
        <taxon>Basidiomycota</taxon>
        <taxon>Agaricomycotina</taxon>
        <taxon>Agaricomycetes</taxon>
        <taxon>Agaricomycetidae</taxon>
        <taxon>Agaricales</taxon>
        <taxon>Pleurotineae</taxon>
        <taxon>Pleurotaceae</taxon>
        <taxon>Pleurotus</taxon>
    </lineage>
</organism>
<accession>A0A9P5ZYP4</accession>
<protein>
    <submittedName>
        <fullName evidence="3">Uncharacterized protein</fullName>
    </submittedName>
</protein>
<keyword evidence="1" id="KW-0175">Coiled coil</keyword>
<proteinExistence type="predicted"/>
<feature type="coiled-coil region" evidence="1">
    <location>
        <begin position="65"/>
        <end position="106"/>
    </location>
</feature>
<comment type="caution">
    <text evidence="3">The sequence shown here is derived from an EMBL/GenBank/DDBJ whole genome shotgun (WGS) entry which is preliminary data.</text>
</comment>
<evidence type="ECO:0000313" key="3">
    <source>
        <dbReference type="EMBL" id="KAF9495075.1"/>
    </source>
</evidence>
<name>A0A9P5ZYP4_PLEER</name>
<feature type="region of interest" description="Disordered" evidence="2">
    <location>
        <begin position="1"/>
        <end position="25"/>
    </location>
</feature>
<gene>
    <name evidence="3" type="ORF">BDN71DRAFT_1431204</name>
</gene>